<reference evidence="2" key="1">
    <citation type="submission" date="2018-10" db="EMBL/GenBank/DDBJ databases">
        <title>Iterative Subtractive Binning of Freshwater Chronoseries Metagenomes Recovers Nearly Complete Genomes from over Four Hundred Novel Species.</title>
        <authorList>
            <person name="Rodriguez-R L.M."/>
            <person name="Tsementzi D."/>
            <person name="Luo C."/>
            <person name="Konstantinidis K.T."/>
        </authorList>
    </citation>
    <scope>NUCLEOTIDE SEQUENCE</scope>
    <source>
        <strain evidence="2">WB7_6_001</strain>
    </source>
</reference>
<evidence type="ECO:0000313" key="3">
    <source>
        <dbReference type="Proteomes" id="UP000713222"/>
    </source>
</evidence>
<protein>
    <recommendedName>
        <fullName evidence="1">Calcineurin-like phosphoesterase domain-containing protein</fullName>
    </recommendedName>
</protein>
<dbReference type="InterPro" id="IPR029052">
    <property type="entry name" value="Metallo-depent_PP-like"/>
</dbReference>
<feature type="domain" description="Calcineurin-like phosphoesterase" evidence="1">
    <location>
        <begin position="52"/>
        <end position="218"/>
    </location>
</feature>
<evidence type="ECO:0000259" key="1">
    <source>
        <dbReference type="Pfam" id="PF00149"/>
    </source>
</evidence>
<feature type="non-terminal residue" evidence="2">
    <location>
        <position position="278"/>
    </location>
</feature>
<dbReference type="AlphaFoldDB" id="A0A964XQV4"/>
<name>A0A964XQV4_9PROT</name>
<sequence length="278" mass="31246">MEAKYGITLEASFRQNQDGPKTTAGNRANELAAERARKYERDMVEEVKDGVVLIASDCHYWPGIVTTAHKAFCKLAKEVSPKIVILNGDVLDGARISRHARIMWEKQPMVKDEIGAVQDRVAEVERAAGRAKLIRTIGNHDARFENYLSTRVGEFEEMTGMTLLDYLPRWRAGWCVHINQNTDGWLAVRHRPVSGGVHAAYNSTLRSGVHYAHGHLHKLQVTPWGDYRGRRYGIDTGTLAEPEGPQFNYTEAGPLNWASGFVVLTYHRGRLLPPEICV</sequence>
<dbReference type="Pfam" id="PF00149">
    <property type="entry name" value="Metallophos"/>
    <property type="match status" value="1"/>
</dbReference>
<organism evidence="2 3">
    <name type="scientific">Candidatus Fonsibacter lacus</name>
    <dbReference type="NCBI Taxonomy" id="2576439"/>
    <lineage>
        <taxon>Bacteria</taxon>
        <taxon>Pseudomonadati</taxon>
        <taxon>Pseudomonadota</taxon>
        <taxon>Alphaproteobacteria</taxon>
        <taxon>Candidatus Pelagibacterales</taxon>
        <taxon>Candidatus Pelagibacterales incertae sedis</taxon>
        <taxon>Candidatus Fonsibacter</taxon>
    </lineage>
</organism>
<proteinExistence type="predicted"/>
<dbReference type="InterPro" id="IPR004843">
    <property type="entry name" value="Calcineurin-like_PHP"/>
</dbReference>
<dbReference type="SUPFAM" id="SSF56300">
    <property type="entry name" value="Metallo-dependent phosphatases"/>
    <property type="match status" value="1"/>
</dbReference>
<gene>
    <name evidence="2" type="ORF">EBV32_06010</name>
</gene>
<dbReference type="EMBL" id="RGET01000199">
    <property type="protein sequence ID" value="NBN88623.1"/>
    <property type="molecule type" value="Genomic_DNA"/>
</dbReference>
<dbReference type="Proteomes" id="UP000713222">
    <property type="component" value="Unassembled WGS sequence"/>
</dbReference>
<dbReference type="GO" id="GO:0016787">
    <property type="term" value="F:hydrolase activity"/>
    <property type="evidence" value="ECO:0007669"/>
    <property type="project" value="InterPro"/>
</dbReference>
<evidence type="ECO:0000313" key="2">
    <source>
        <dbReference type="EMBL" id="NBN88623.1"/>
    </source>
</evidence>
<accession>A0A964XQV4</accession>
<comment type="caution">
    <text evidence="2">The sequence shown here is derived from an EMBL/GenBank/DDBJ whole genome shotgun (WGS) entry which is preliminary data.</text>
</comment>